<dbReference type="PIRSF" id="PIRSF000267">
    <property type="entry name" value="Cyt_oxidse_sub2"/>
    <property type="match status" value="1"/>
</dbReference>
<dbReference type="GO" id="GO:0070069">
    <property type="term" value="C:cytochrome complex"/>
    <property type="evidence" value="ECO:0007669"/>
    <property type="project" value="TreeGrafter"/>
</dbReference>
<keyword evidence="14" id="KW-1185">Reference proteome</keyword>
<protein>
    <submittedName>
        <fullName evidence="13">Cytochrome d ubiquinol oxidase subunit II</fullName>
    </submittedName>
</protein>
<keyword evidence="3" id="KW-0813">Transport</keyword>
<feature type="transmembrane region" description="Helical" evidence="12">
    <location>
        <begin position="52"/>
        <end position="75"/>
    </location>
</feature>
<keyword evidence="6 12" id="KW-0812">Transmembrane</keyword>
<keyword evidence="8" id="KW-0249">Electron transport</keyword>
<feature type="transmembrane region" description="Helical" evidence="12">
    <location>
        <begin position="300"/>
        <end position="322"/>
    </location>
</feature>
<dbReference type="KEGG" id="dph:EHF33_02290"/>
<evidence type="ECO:0000256" key="9">
    <source>
        <dbReference type="ARBA" id="ARBA00022989"/>
    </source>
</evidence>
<dbReference type="Proteomes" id="UP000276417">
    <property type="component" value="Chromosome 1"/>
</dbReference>
<dbReference type="AlphaFoldDB" id="A0A3G8Y8M5"/>
<gene>
    <name evidence="13" type="primary">cydB</name>
    <name evidence="13" type="ORF">EHF33_02290</name>
</gene>
<feature type="transmembrane region" description="Helical" evidence="12">
    <location>
        <begin position="157"/>
        <end position="182"/>
    </location>
</feature>
<dbReference type="GO" id="GO:0046872">
    <property type="term" value="F:metal ion binding"/>
    <property type="evidence" value="ECO:0007669"/>
    <property type="project" value="UniProtKB-KW"/>
</dbReference>
<keyword evidence="7" id="KW-0479">Metal-binding</keyword>
<dbReference type="PANTHER" id="PTHR43141:SF5">
    <property type="entry name" value="CYTOCHROME BD-I UBIQUINOL OXIDASE SUBUNIT 2"/>
    <property type="match status" value="1"/>
</dbReference>
<dbReference type="EMBL" id="CP034183">
    <property type="protein sequence ID" value="AZI41718.1"/>
    <property type="molecule type" value="Genomic_DNA"/>
</dbReference>
<evidence type="ECO:0000256" key="3">
    <source>
        <dbReference type="ARBA" id="ARBA00022448"/>
    </source>
</evidence>
<evidence type="ECO:0000256" key="2">
    <source>
        <dbReference type="ARBA" id="ARBA00007543"/>
    </source>
</evidence>
<dbReference type="GO" id="GO:0009055">
    <property type="term" value="F:electron transfer activity"/>
    <property type="evidence" value="ECO:0007669"/>
    <property type="project" value="TreeGrafter"/>
</dbReference>
<dbReference type="GO" id="GO:0005886">
    <property type="term" value="C:plasma membrane"/>
    <property type="evidence" value="ECO:0007669"/>
    <property type="project" value="UniProtKB-SubCell"/>
</dbReference>
<dbReference type="RefSeq" id="WP_124867505.1">
    <property type="nucleotide sequence ID" value="NZ_CP034183.1"/>
</dbReference>
<reference evidence="13 14" key="1">
    <citation type="submission" date="2018-11" db="EMBL/GenBank/DDBJ databases">
        <title>Deinococcus shelandsis sp. nov., isolated from South Shetland Islands soil of Antarctica.</title>
        <authorList>
            <person name="Tian J."/>
        </authorList>
    </citation>
    <scope>NUCLEOTIDE SEQUENCE [LARGE SCALE GENOMIC DNA]</scope>
    <source>
        <strain evidence="13 14">S14-83T</strain>
    </source>
</reference>
<feature type="transmembrane region" description="Helical" evidence="12">
    <location>
        <begin position="228"/>
        <end position="248"/>
    </location>
</feature>
<feature type="transmembrane region" description="Helical" evidence="12">
    <location>
        <begin position="6"/>
        <end position="31"/>
    </location>
</feature>
<comment type="similarity">
    <text evidence="2">Belongs to the cytochrome ubiquinol oxidase subunit 2 family.</text>
</comment>
<evidence type="ECO:0000256" key="8">
    <source>
        <dbReference type="ARBA" id="ARBA00022982"/>
    </source>
</evidence>
<dbReference type="Pfam" id="PF02322">
    <property type="entry name" value="Cyt_bd_oxida_II"/>
    <property type="match status" value="1"/>
</dbReference>
<evidence type="ECO:0000256" key="6">
    <source>
        <dbReference type="ARBA" id="ARBA00022692"/>
    </source>
</evidence>
<keyword evidence="5" id="KW-0349">Heme</keyword>
<evidence type="ECO:0000313" key="13">
    <source>
        <dbReference type="EMBL" id="AZI41718.1"/>
    </source>
</evidence>
<proteinExistence type="inferred from homology"/>
<sequence length="348" mass="38863">MDYAALWFWIVTACFAIYFFLEGFDFGVDLLRPFLARNERERKALINTIGPFWDGNEVWVILAAGAIFATFPLWYGALLTGLYPLFTLILLALIGRGVAFEFRAQVDHRHWRVFWDVTSFIGSFIPAFAWGLIMAALVQGLPIGQAGVYQGTLTSYITPFTLFGGLTTTLLFMLHGATFLLLRLDTQSGLHARARSAALFWGAFATVAVLGFVYLGYVREELFRSFGLSNWVLPALAALTLAGIWLSLRLKRDGLSFAMSSLTIVFSVVTVFLGLFPKVLPSTLGAAYDLTIRNAASQPYTLYLMTIVGGIFLPLIIGYQAWNYYVFRHRIAVDEPKINQEIISHGTD</sequence>
<evidence type="ECO:0000313" key="14">
    <source>
        <dbReference type="Proteomes" id="UP000276417"/>
    </source>
</evidence>
<keyword evidence="9 12" id="KW-1133">Transmembrane helix</keyword>
<evidence type="ECO:0000256" key="11">
    <source>
        <dbReference type="ARBA" id="ARBA00023136"/>
    </source>
</evidence>
<dbReference type="PANTHER" id="PTHR43141">
    <property type="entry name" value="CYTOCHROME BD2 SUBUNIT II"/>
    <property type="match status" value="1"/>
</dbReference>
<keyword evidence="11 12" id="KW-0472">Membrane</keyword>
<feature type="transmembrane region" description="Helical" evidence="12">
    <location>
        <begin position="114"/>
        <end position="137"/>
    </location>
</feature>
<evidence type="ECO:0000256" key="1">
    <source>
        <dbReference type="ARBA" id="ARBA00004651"/>
    </source>
</evidence>
<evidence type="ECO:0000256" key="5">
    <source>
        <dbReference type="ARBA" id="ARBA00022617"/>
    </source>
</evidence>
<dbReference type="GO" id="GO:0016682">
    <property type="term" value="F:oxidoreductase activity, acting on diphenols and related substances as donors, oxygen as acceptor"/>
    <property type="evidence" value="ECO:0007669"/>
    <property type="project" value="TreeGrafter"/>
</dbReference>
<accession>A0A3G8Y8M5</accession>
<evidence type="ECO:0000256" key="12">
    <source>
        <dbReference type="SAM" id="Phobius"/>
    </source>
</evidence>
<keyword evidence="10" id="KW-0408">Iron</keyword>
<dbReference type="OrthoDB" id="9776710at2"/>
<keyword evidence="4" id="KW-1003">Cell membrane</keyword>
<feature type="transmembrane region" description="Helical" evidence="12">
    <location>
        <begin position="194"/>
        <end position="216"/>
    </location>
</feature>
<evidence type="ECO:0000256" key="10">
    <source>
        <dbReference type="ARBA" id="ARBA00023004"/>
    </source>
</evidence>
<evidence type="ECO:0000256" key="4">
    <source>
        <dbReference type="ARBA" id="ARBA00022475"/>
    </source>
</evidence>
<organism evidence="13 14">
    <name type="scientific">Deinococcus psychrotolerans</name>
    <dbReference type="NCBI Taxonomy" id="2489213"/>
    <lineage>
        <taxon>Bacteria</taxon>
        <taxon>Thermotogati</taxon>
        <taxon>Deinococcota</taxon>
        <taxon>Deinococci</taxon>
        <taxon>Deinococcales</taxon>
        <taxon>Deinococcaceae</taxon>
        <taxon>Deinococcus</taxon>
    </lineage>
</organism>
<evidence type="ECO:0000256" key="7">
    <source>
        <dbReference type="ARBA" id="ARBA00022723"/>
    </source>
</evidence>
<feature type="transmembrane region" description="Helical" evidence="12">
    <location>
        <begin position="255"/>
        <end position="280"/>
    </location>
</feature>
<feature type="transmembrane region" description="Helical" evidence="12">
    <location>
        <begin position="81"/>
        <end position="102"/>
    </location>
</feature>
<dbReference type="GO" id="GO:0019646">
    <property type="term" value="P:aerobic electron transport chain"/>
    <property type="evidence" value="ECO:0007669"/>
    <property type="project" value="TreeGrafter"/>
</dbReference>
<dbReference type="InterPro" id="IPR003317">
    <property type="entry name" value="Cyt-d_oxidase_su2"/>
</dbReference>
<dbReference type="NCBIfam" id="TIGR00203">
    <property type="entry name" value="cydB"/>
    <property type="match status" value="1"/>
</dbReference>
<name>A0A3G8Y8M5_9DEIO</name>
<comment type="subcellular location">
    <subcellularLocation>
        <location evidence="1">Cell membrane</location>
        <topology evidence="1">Multi-pass membrane protein</topology>
    </subcellularLocation>
</comment>